<proteinExistence type="predicted"/>
<dbReference type="Proteomes" id="UP000054845">
    <property type="component" value="Unassembled WGS sequence"/>
</dbReference>
<reference evidence="1 2" key="1">
    <citation type="submission" date="2014-09" db="EMBL/GenBank/DDBJ databases">
        <authorList>
            <person name="Magalhaes I.L.F."/>
            <person name="Oliveira U."/>
            <person name="Santos F.R."/>
            <person name="Vidigal T.H.D.A."/>
            <person name="Brescovit A.D."/>
            <person name="Santos A.J."/>
        </authorList>
    </citation>
    <scope>NUCLEOTIDE SEQUENCE [LARGE SCALE GENOMIC DNA]</scope>
</reference>
<dbReference type="AlphaFoldDB" id="A0A0P1BSU2"/>
<dbReference type="EMBL" id="CCYA01000389">
    <property type="protein sequence ID" value="CEH19313.1"/>
    <property type="molecule type" value="Genomic_DNA"/>
</dbReference>
<organism evidence="1 2">
    <name type="scientific">Ceraceosorus bombacis</name>
    <dbReference type="NCBI Taxonomy" id="401625"/>
    <lineage>
        <taxon>Eukaryota</taxon>
        <taxon>Fungi</taxon>
        <taxon>Dikarya</taxon>
        <taxon>Basidiomycota</taxon>
        <taxon>Ustilaginomycotina</taxon>
        <taxon>Exobasidiomycetes</taxon>
        <taxon>Ceraceosorales</taxon>
        <taxon>Ceraceosoraceae</taxon>
        <taxon>Ceraceosorus</taxon>
    </lineage>
</organism>
<accession>A0A0P1BSU2</accession>
<evidence type="ECO:0000313" key="2">
    <source>
        <dbReference type="Proteomes" id="UP000054845"/>
    </source>
</evidence>
<keyword evidence="2" id="KW-1185">Reference proteome</keyword>
<sequence length="67" mass="7583">MFVESSRYIADWGDTDSHLCNFAALAYSALVTQRTQMHSLHESPKECVRSKDILPSAWHLCTSLTQP</sequence>
<evidence type="ECO:0000313" key="1">
    <source>
        <dbReference type="EMBL" id="CEH19313.1"/>
    </source>
</evidence>
<name>A0A0P1BSU2_9BASI</name>
<protein>
    <submittedName>
        <fullName evidence="1">Uncharacterized protein</fullName>
    </submittedName>
</protein>